<protein>
    <submittedName>
        <fullName evidence="6">Planctomycete cytochrome C</fullName>
    </submittedName>
</protein>
<name>A0A518DKF6_9BACT</name>
<dbReference type="AlphaFoldDB" id="A0A518DKF6"/>
<proteinExistence type="predicted"/>
<dbReference type="Pfam" id="PF07583">
    <property type="entry name" value="PSCyt2"/>
    <property type="match status" value="1"/>
</dbReference>
<keyword evidence="2 3" id="KW-0408">Iron</keyword>
<dbReference type="InterPro" id="IPR011429">
    <property type="entry name" value="Cyt_c_Planctomycete-type"/>
</dbReference>
<dbReference type="PROSITE" id="PS51007">
    <property type="entry name" value="CYTC"/>
    <property type="match status" value="1"/>
</dbReference>
<evidence type="ECO:0000256" key="3">
    <source>
        <dbReference type="PROSITE-ProRule" id="PRU00433"/>
    </source>
</evidence>
<feature type="domain" description="Cytochrome c" evidence="5">
    <location>
        <begin position="41"/>
        <end position="198"/>
    </location>
</feature>
<keyword evidence="3" id="KW-0349">Heme</keyword>
<dbReference type="Pfam" id="PF07587">
    <property type="entry name" value="PSD1"/>
    <property type="match status" value="1"/>
</dbReference>
<feature type="compositionally biased region" description="Basic and acidic residues" evidence="4">
    <location>
        <begin position="449"/>
        <end position="458"/>
    </location>
</feature>
<evidence type="ECO:0000256" key="4">
    <source>
        <dbReference type="SAM" id="MobiDB-lite"/>
    </source>
</evidence>
<evidence type="ECO:0000256" key="1">
    <source>
        <dbReference type="ARBA" id="ARBA00022723"/>
    </source>
</evidence>
<dbReference type="InterPro" id="IPR011444">
    <property type="entry name" value="DUF1549"/>
</dbReference>
<dbReference type="GO" id="GO:0046872">
    <property type="term" value="F:metal ion binding"/>
    <property type="evidence" value="ECO:0007669"/>
    <property type="project" value="UniProtKB-KW"/>
</dbReference>
<evidence type="ECO:0000313" key="7">
    <source>
        <dbReference type="Proteomes" id="UP000317648"/>
    </source>
</evidence>
<reference evidence="6 7" key="1">
    <citation type="submission" date="2019-02" db="EMBL/GenBank/DDBJ databases">
        <title>Deep-cultivation of Planctomycetes and their phenomic and genomic characterization uncovers novel biology.</title>
        <authorList>
            <person name="Wiegand S."/>
            <person name="Jogler M."/>
            <person name="Boedeker C."/>
            <person name="Pinto D."/>
            <person name="Vollmers J."/>
            <person name="Rivas-Marin E."/>
            <person name="Kohn T."/>
            <person name="Peeters S.H."/>
            <person name="Heuer A."/>
            <person name="Rast P."/>
            <person name="Oberbeckmann S."/>
            <person name="Bunk B."/>
            <person name="Jeske O."/>
            <person name="Meyerdierks A."/>
            <person name="Storesund J.E."/>
            <person name="Kallscheuer N."/>
            <person name="Luecker S."/>
            <person name="Lage O.M."/>
            <person name="Pohl T."/>
            <person name="Merkel B.J."/>
            <person name="Hornburger P."/>
            <person name="Mueller R.-W."/>
            <person name="Bruemmer F."/>
            <person name="Labrenz M."/>
            <person name="Spormann A.M."/>
            <person name="Op den Camp H."/>
            <person name="Overmann J."/>
            <person name="Amann R."/>
            <person name="Jetten M.S.M."/>
            <person name="Mascher T."/>
            <person name="Medema M.H."/>
            <person name="Devos D.P."/>
            <person name="Kaster A.-K."/>
            <person name="Ovreas L."/>
            <person name="Rohde M."/>
            <person name="Galperin M.Y."/>
            <person name="Jogler C."/>
        </authorList>
    </citation>
    <scope>NUCLEOTIDE SEQUENCE [LARGE SCALE GENOMIC DNA]</scope>
    <source>
        <strain evidence="6 7">Pla85_3_4</strain>
    </source>
</reference>
<dbReference type="GO" id="GO:0009055">
    <property type="term" value="F:electron transfer activity"/>
    <property type="evidence" value="ECO:0007669"/>
    <property type="project" value="InterPro"/>
</dbReference>
<feature type="region of interest" description="Disordered" evidence="4">
    <location>
        <begin position="445"/>
        <end position="469"/>
    </location>
</feature>
<accession>A0A518DKF6</accession>
<evidence type="ECO:0000259" key="5">
    <source>
        <dbReference type="PROSITE" id="PS51007"/>
    </source>
</evidence>
<evidence type="ECO:0000256" key="2">
    <source>
        <dbReference type="ARBA" id="ARBA00023004"/>
    </source>
</evidence>
<dbReference type="InterPro" id="IPR022655">
    <property type="entry name" value="DUF1553"/>
</dbReference>
<dbReference type="InterPro" id="IPR009056">
    <property type="entry name" value="Cyt_c-like_dom"/>
</dbReference>
<dbReference type="Pfam" id="PF07635">
    <property type="entry name" value="PSCyt1"/>
    <property type="match status" value="1"/>
</dbReference>
<keyword evidence="7" id="KW-1185">Reference proteome</keyword>
<evidence type="ECO:0000313" key="6">
    <source>
        <dbReference type="EMBL" id="QDU92317.1"/>
    </source>
</evidence>
<dbReference type="EMBL" id="CP036433">
    <property type="protein sequence ID" value="QDU92317.1"/>
    <property type="molecule type" value="Genomic_DNA"/>
</dbReference>
<dbReference type="KEGG" id="lcre:Pla8534_00620"/>
<gene>
    <name evidence="6" type="ORF">Pla8534_00620</name>
</gene>
<dbReference type="GO" id="GO:0020037">
    <property type="term" value="F:heme binding"/>
    <property type="evidence" value="ECO:0007669"/>
    <property type="project" value="InterPro"/>
</dbReference>
<dbReference type="PANTHER" id="PTHR35889">
    <property type="entry name" value="CYCLOINULO-OLIGOSACCHARIDE FRUCTANOTRANSFERASE-RELATED"/>
    <property type="match status" value="1"/>
</dbReference>
<organism evidence="6 7">
    <name type="scientific">Lignipirellula cremea</name>
    <dbReference type="NCBI Taxonomy" id="2528010"/>
    <lineage>
        <taxon>Bacteria</taxon>
        <taxon>Pseudomonadati</taxon>
        <taxon>Planctomycetota</taxon>
        <taxon>Planctomycetia</taxon>
        <taxon>Pirellulales</taxon>
        <taxon>Pirellulaceae</taxon>
        <taxon>Lignipirellula</taxon>
    </lineage>
</organism>
<dbReference type="PANTHER" id="PTHR35889:SF3">
    <property type="entry name" value="F-BOX DOMAIN-CONTAINING PROTEIN"/>
    <property type="match status" value="1"/>
</dbReference>
<keyword evidence="1 3" id="KW-0479">Metal-binding</keyword>
<sequence>MTKFSLSLVGRAWQLGNRTLRLRFVLCWTWTFAFWGFTSLACADEGIDFFEAKIRPVLVETCYGCHSADAQQQGKLKGNLVLDTRAGTRKGGDTGPAIVPGKVKDSLLLAALRHESFEMPPQGKLPESVIADFVKWVEMGAPDPREGEIASTTPEIDIEAGRQFWSLRPLSRPAIPSLSSDWPETEVDQFVARKLADNNISVVEDANAVTLVRRLYLDLVGLPPSPEEIVSFEQAALRNPHSAIENLVDQLLDSPQFGERWGRHWLDVARFAESNGATKNTVWPDAWRYRDYVIDSFNADKPFDQFLKEQIAGDLLPFESDEQRWEQIVAAGFLALGSKANDATRMEIIGEQLDVLGRSMLGLSIGCARCHDHKFDPIPTRDFYALAGILQNTAILDGKPFASLEARPDKSRLQQVKTFERSVASAARAVVQANDRLEELAQQQNLRRRPGDSWKDLLSRFPSGGQRDKAHETLQQLEKAEEDLEQLRQAGPPEMQFGVSVTDRAAKGTKWLNAQIHIRGSDSNLGDEAPRGVLQVLLPTSADQPEIADKESGRIQLAEVVSQHPLAARVMVNRIWHHLFGQGLVRTVDNFGTLGERPTHPELLEWLAGQMVEDGWSIKQSIRRIVLSRTYRLSADSRASQQAVDPENQWLWRHSPRRLDAEALRDAILSASGALDRQRPDRFDNAVAVSQMTNPSVADAAFVRAVYLPVARGYAVDLFEAFNFPPSDLVVGRRETPSVPTQALFMMNSRLVADQAQIMARRLLREAKTDDARVENAYLLALGRRSSPTETHAAVEFMKQFQLPIAIEGTQESAPDRQDAWAAFCQSLFASSEFRFLR</sequence>
<dbReference type="Proteomes" id="UP000317648">
    <property type="component" value="Chromosome"/>
</dbReference>